<proteinExistence type="predicted"/>
<dbReference type="VEuPathDB" id="FungiDB:ASPSYDRAFT_200941"/>
<evidence type="ECO:0000313" key="3">
    <source>
        <dbReference type="Proteomes" id="UP000184356"/>
    </source>
</evidence>
<accession>A0A1L9TKH0</accession>
<protein>
    <submittedName>
        <fullName evidence="2">Uncharacterized protein</fullName>
    </submittedName>
</protein>
<feature type="region of interest" description="Disordered" evidence="1">
    <location>
        <begin position="54"/>
        <end position="87"/>
    </location>
</feature>
<sequence length="156" mass="16337">MKIITSISRPLGNLFILGLSAFVLASAFSFDSALHGLHHNIERRSLPGSFALAPTDAVGKYQPPPGPVVDGPSPAVVSSPSTPEDTDAIETTYESNRAMAATDGSEDSNEPNHLRVPSVSEMDAMIAKSQTGLGSKNVAESLASIIVSIFVALLYL</sequence>
<feature type="compositionally biased region" description="Low complexity" evidence="1">
    <location>
        <begin position="68"/>
        <end position="83"/>
    </location>
</feature>
<dbReference type="GeneID" id="63759862"/>
<organism evidence="2 3">
    <name type="scientific">Aspergillus sydowii CBS 593.65</name>
    <dbReference type="NCBI Taxonomy" id="1036612"/>
    <lineage>
        <taxon>Eukaryota</taxon>
        <taxon>Fungi</taxon>
        <taxon>Dikarya</taxon>
        <taxon>Ascomycota</taxon>
        <taxon>Pezizomycotina</taxon>
        <taxon>Eurotiomycetes</taxon>
        <taxon>Eurotiomycetidae</taxon>
        <taxon>Eurotiales</taxon>
        <taxon>Aspergillaceae</taxon>
        <taxon>Aspergillus</taxon>
        <taxon>Aspergillus subgen. Nidulantes</taxon>
    </lineage>
</organism>
<dbReference type="RefSeq" id="XP_040703721.1">
    <property type="nucleotide sequence ID" value="XM_040843789.1"/>
</dbReference>
<name>A0A1L9TKH0_9EURO</name>
<gene>
    <name evidence="2" type="ORF">ASPSYDRAFT_200941</name>
</gene>
<evidence type="ECO:0000256" key="1">
    <source>
        <dbReference type="SAM" id="MobiDB-lite"/>
    </source>
</evidence>
<dbReference type="OrthoDB" id="4187771at2759"/>
<reference evidence="3" key="1">
    <citation type="journal article" date="2017" name="Genome Biol.">
        <title>Comparative genomics reveals high biological diversity and specific adaptations in the industrially and medically important fungal genus Aspergillus.</title>
        <authorList>
            <person name="de Vries R.P."/>
            <person name="Riley R."/>
            <person name="Wiebenga A."/>
            <person name="Aguilar-Osorio G."/>
            <person name="Amillis S."/>
            <person name="Uchima C.A."/>
            <person name="Anderluh G."/>
            <person name="Asadollahi M."/>
            <person name="Askin M."/>
            <person name="Barry K."/>
            <person name="Battaglia E."/>
            <person name="Bayram O."/>
            <person name="Benocci T."/>
            <person name="Braus-Stromeyer S.A."/>
            <person name="Caldana C."/>
            <person name="Canovas D."/>
            <person name="Cerqueira G.C."/>
            <person name="Chen F."/>
            <person name="Chen W."/>
            <person name="Choi C."/>
            <person name="Clum A."/>
            <person name="Dos Santos R.A."/>
            <person name="Damasio A.R."/>
            <person name="Diallinas G."/>
            <person name="Emri T."/>
            <person name="Fekete E."/>
            <person name="Flipphi M."/>
            <person name="Freyberg S."/>
            <person name="Gallo A."/>
            <person name="Gournas C."/>
            <person name="Habgood R."/>
            <person name="Hainaut M."/>
            <person name="Harispe M.L."/>
            <person name="Henrissat B."/>
            <person name="Hilden K.S."/>
            <person name="Hope R."/>
            <person name="Hossain A."/>
            <person name="Karabika E."/>
            <person name="Karaffa L."/>
            <person name="Karanyi Z."/>
            <person name="Krasevec N."/>
            <person name="Kuo A."/>
            <person name="Kusch H."/>
            <person name="LaButti K."/>
            <person name="Lagendijk E.L."/>
            <person name="Lapidus A."/>
            <person name="Levasseur A."/>
            <person name="Lindquist E."/>
            <person name="Lipzen A."/>
            <person name="Logrieco A.F."/>
            <person name="MacCabe A."/>
            <person name="Maekelae M.R."/>
            <person name="Malavazi I."/>
            <person name="Melin P."/>
            <person name="Meyer V."/>
            <person name="Mielnichuk N."/>
            <person name="Miskei M."/>
            <person name="Molnar A.P."/>
            <person name="Mule G."/>
            <person name="Ngan C.Y."/>
            <person name="Orejas M."/>
            <person name="Orosz E."/>
            <person name="Ouedraogo J.P."/>
            <person name="Overkamp K.M."/>
            <person name="Park H.-S."/>
            <person name="Perrone G."/>
            <person name="Piumi F."/>
            <person name="Punt P.J."/>
            <person name="Ram A.F."/>
            <person name="Ramon A."/>
            <person name="Rauscher S."/>
            <person name="Record E."/>
            <person name="Riano-Pachon D.M."/>
            <person name="Robert V."/>
            <person name="Roehrig J."/>
            <person name="Ruller R."/>
            <person name="Salamov A."/>
            <person name="Salih N.S."/>
            <person name="Samson R.A."/>
            <person name="Sandor E."/>
            <person name="Sanguinetti M."/>
            <person name="Schuetze T."/>
            <person name="Sepcic K."/>
            <person name="Shelest E."/>
            <person name="Sherlock G."/>
            <person name="Sophianopoulou V."/>
            <person name="Squina F.M."/>
            <person name="Sun H."/>
            <person name="Susca A."/>
            <person name="Todd R.B."/>
            <person name="Tsang A."/>
            <person name="Unkles S.E."/>
            <person name="van de Wiele N."/>
            <person name="van Rossen-Uffink D."/>
            <person name="Oliveira J.V."/>
            <person name="Vesth T.C."/>
            <person name="Visser J."/>
            <person name="Yu J.-H."/>
            <person name="Zhou M."/>
            <person name="Andersen M.R."/>
            <person name="Archer D.B."/>
            <person name="Baker S.E."/>
            <person name="Benoit I."/>
            <person name="Brakhage A.A."/>
            <person name="Braus G.H."/>
            <person name="Fischer R."/>
            <person name="Frisvad J.C."/>
            <person name="Goldman G.H."/>
            <person name="Houbraken J."/>
            <person name="Oakley B."/>
            <person name="Pocsi I."/>
            <person name="Scazzocchio C."/>
            <person name="Seiboth B."/>
            <person name="vanKuyk P.A."/>
            <person name="Wortman J."/>
            <person name="Dyer P.S."/>
            <person name="Grigoriev I.V."/>
        </authorList>
    </citation>
    <scope>NUCLEOTIDE SEQUENCE [LARGE SCALE GENOMIC DNA]</scope>
    <source>
        <strain evidence="3">CBS 593.65</strain>
    </source>
</reference>
<evidence type="ECO:0000313" key="2">
    <source>
        <dbReference type="EMBL" id="OJJ59915.1"/>
    </source>
</evidence>
<keyword evidence="3" id="KW-1185">Reference proteome</keyword>
<dbReference type="Proteomes" id="UP000184356">
    <property type="component" value="Unassembled WGS sequence"/>
</dbReference>
<dbReference type="EMBL" id="KV878585">
    <property type="protein sequence ID" value="OJJ59915.1"/>
    <property type="molecule type" value="Genomic_DNA"/>
</dbReference>
<dbReference type="AlphaFoldDB" id="A0A1L9TKH0"/>